<keyword evidence="2" id="KW-1185">Reference proteome</keyword>
<dbReference type="EMBL" id="VJZE01000011">
    <property type="protein sequence ID" value="MPY39038.1"/>
    <property type="molecule type" value="Genomic_DNA"/>
</dbReference>
<comment type="caution">
    <text evidence="1">The sequence shown here is derived from an EMBL/GenBank/DDBJ whole genome shotgun (WGS) entry which is preliminary data.</text>
</comment>
<name>A0A5N8VYC2_9ACTN</name>
<dbReference type="Proteomes" id="UP000326979">
    <property type="component" value="Unassembled WGS sequence"/>
</dbReference>
<dbReference type="AlphaFoldDB" id="A0A5N8VYC2"/>
<sequence length="249" mass="27024">MKVAEVQVFLNYGTLVVGSDSDPDFDLLDSTLPASDAHHVMLPTRAQIAPVRVRVWRGAAPEPARQIFTGDVVLATGYLTMREVLEPPFFLWPTVSAGARVTLSIGTDAWDEATDVTIVVCPTADSLPDVRSRSGFVASVAEISSLGRIDLVLTGHNYPEDRLAAALRILRRASEEEISEARVRYGIATVMEWLKWLHPAISPEALEEVSDKIFRSCLSGHSDGGGAKSLLSYMAAAMGLSVEEFLIGR</sequence>
<dbReference type="RefSeq" id="WP_152780200.1">
    <property type="nucleotide sequence ID" value="NZ_BAABEQ010000045.1"/>
</dbReference>
<organism evidence="1 2">
    <name type="scientific">Streptomyces phyllanthi</name>
    <dbReference type="NCBI Taxonomy" id="1803180"/>
    <lineage>
        <taxon>Bacteria</taxon>
        <taxon>Bacillati</taxon>
        <taxon>Actinomycetota</taxon>
        <taxon>Actinomycetes</taxon>
        <taxon>Kitasatosporales</taxon>
        <taxon>Streptomycetaceae</taxon>
        <taxon>Streptomyces</taxon>
    </lineage>
</organism>
<protein>
    <submittedName>
        <fullName evidence="1">Uncharacterized protein</fullName>
    </submittedName>
</protein>
<proteinExistence type="predicted"/>
<accession>A0A5N8VYC2</accession>
<evidence type="ECO:0000313" key="1">
    <source>
        <dbReference type="EMBL" id="MPY39038.1"/>
    </source>
</evidence>
<dbReference type="OrthoDB" id="4113438at2"/>
<evidence type="ECO:0000313" key="2">
    <source>
        <dbReference type="Proteomes" id="UP000326979"/>
    </source>
</evidence>
<gene>
    <name evidence="1" type="ORF">FNH04_03555</name>
</gene>
<reference evidence="1 2" key="1">
    <citation type="submission" date="2019-07" db="EMBL/GenBank/DDBJ databases">
        <title>New species of Amycolatopsis and Streptomyces.</title>
        <authorList>
            <person name="Duangmal K."/>
            <person name="Teo W.F.A."/>
            <person name="Lipun K."/>
        </authorList>
    </citation>
    <scope>NUCLEOTIDE SEQUENCE [LARGE SCALE GENOMIC DNA]</scope>
    <source>
        <strain evidence="1 2">TISTR 2346</strain>
    </source>
</reference>